<dbReference type="EMBL" id="PKPP01000416">
    <property type="protein sequence ID" value="PWA93029.1"/>
    <property type="molecule type" value="Genomic_DNA"/>
</dbReference>
<sequence length="203" mass="22322">MRNPMINKEKKNYMFTRPKGTCRICFEVVHNAHASLDNGEEVGSHLDTELGSKRDIVGLSSENIELKLRLIGYKLGGLNSMLAIEHSASVPVISKAPTIILGMDVSHGSPDQSDVLSIAAVTYYSLFGSHTNTLVKNLIVVKFILQRFSGGDRSLEAGDMVVTHKGVICIDEFDKLNDQDRVAIHEVMDQQAVTIAKVCIRVI</sequence>
<dbReference type="PROSITE" id="PS50051">
    <property type="entry name" value="MCM_2"/>
    <property type="match status" value="1"/>
</dbReference>
<organism evidence="4 5">
    <name type="scientific">Artemisia annua</name>
    <name type="common">Sweet wormwood</name>
    <dbReference type="NCBI Taxonomy" id="35608"/>
    <lineage>
        <taxon>Eukaryota</taxon>
        <taxon>Viridiplantae</taxon>
        <taxon>Streptophyta</taxon>
        <taxon>Embryophyta</taxon>
        <taxon>Tracheophyta</taxon>
        <taxon>Spermatophyta</taxon>
        <taxon>Magnoliopsida</taxon>
        <taxon>eudicotyledons</taxon>
        <taxon>Gunneridae</taxon>
        <taxon>Pentapetalae</taxon>
        <taxon>asterids</taxon>
        <taxon>campanulids</taxon>
        <taxon>Asterales</taxon>
        <taxon>Asteraceae</taxon>
        <taxon>Asteroideae</taxon>
        <taxon>Anthemideae</taxon>
        <taxon>Artemisiinae</taxon>
        <taxon>Artemisia</taxon>
    </lineage>
</organism>
<keyword evidence="2" id="KW-0067">ATP-binding</keyword>
<evidence type="ECO:0000256" key="2">
    <source>
        <dbReference type="ARBA" id="ARBA00022840"/>
    </source>
</evidence>
<dbReference type="Proteomes" id="UP000245207">
    <property type="component" value="Unassembled WGS sequence"/>
</dbReference>
<evidence type="ECO:0000259" key="3">
    <source>
        <dbReference type="PROSITE" id="PS50051"/>
    </source>
</evidence>
<dbReference type="Gene3D" id="3.40.50.300">
    <property type="entry name" value="P-loop containing nucleotide triphosphate hydrolases"/>
    <property type="match status" value="1"/>
</dbReference>
<dbReference type="GO" id="GO:0003697">
    <property type="term" value="F:single-stranded DNA binding"/>
    <property type="evidence" value="ECO:0007669"/>
    <property type="project" value="TreeGrafter"/>
</dbReference>
<dbReference type="InterPro" id="IPR027417">
    <property type="entry name" value="P-loop_NTPase"/>
</dbReference>
<dbReference type="PANTHER" id="PTHR11630">
    <property type="entry name" value="DNA REPLICATION LICENSING FACTOR MCM FAMILY MEMBER"/>
    <property type="match status" value="1"/>
</dbReference>
<keyword evidence="1" id="KW-0547">Nucleotide-binding</keyword>
<dbReference type="GO" id="GO:0005634">
    <property type="term" value="C:nucleus"/>
    <property type="evidence" value="ECO:0007669"/>
    <property type="project" value="TreeGrafter"/>
</dbReference>
<dbReference type="Pfam" id="PF02171">
    <property type="entry name" value="Piwi"/>
    <property type="match status" value="1"/>
</dbReference>
<dbReference type="GO" id="GO:0005524">
    <property type="term" value="F:ATP binding"/>
    <property type="evidence" value="ECO:0007669"/>
    <property type="project" value="UniProtKB-KW"/>
</dbReference>
<dbReference type="GO" id="GO:0017116">
    <property type="term" value="F:single-stranded DNA helicase activity"/>
    <property type="evidence" value="ECO:0007669"/>
    <property type="project" value="TreeGrafter"/>
</dbReference>
<keyword evidence="5" id="KW-1185">Reference proteome</keyword>
<evidence type="ECO:0000256" key="1">
    <source>
        <dbReference type="ARBA" id="ARBA00022741"/>
    </source>
</evidence>
<protein>
    <submittedName>
        <fullName evidence="4">Argonaute/Dicer protein, PAZ</fullName>
    </submittedName>
</protein>
<dbReference type="SUPFAM" id="SSF52540">
    <property type="entry name" value="P-loop containing nucleoside triphosphate hydrolases"/>
    <property type="match status" value="1"/>
</dbReference>
<gene>
    <name evidence="4" type="ORF">CTI12_AA075770</name>
</gene>
<dbReference type="GO" id="GO:0006271">
    <property type="term" value="P:DNA strand elongation involved in DNA replication"/>
    <property type="evidence" value="ECO:0007669"/>
    <property type="project" value="TreeGrafter"/>
</dbReference>
<evidence type="ECO:0000313" key="5">
    <source>
        <dbReference type="Proteomes" id="UP000245207"/>
    </source>
</evidence>
<dbReference type="PANTHER" id="PTHR11630:SF46">
    <property type="entry name" value="DNA REPLICATION LICENSING FACTOR MCM3-RELATED"/>
    <property type="match status" value="1"/>
</dbReference>
<dbReference type="STRING" id="35608.A0A2U1Q4U4"/>
<dbReference type="GO" id="GO:0000727">
    <property type="term" value="P:double-strand break repair via break-induced replication"/>
    <property type="evidence" value="ECO:0007669"/>
    <property type="project" value="TreeGrafter"/>
</dbReference>
<evidence type="ECO:0000313" key="4">
    <source>
        <dbReference type="EMBL" id="PWA93029.1"/>
    </source>
</evidence>
<dbReference type="GO" id="GO:0042555">
    <property type="term" value="C:MCM complex"/>
    <property type="evidence" value="ECO:0007669"/>
    <property type="project" value="TreeGrafter"/>
</dbReference>
<dbReference type="AlphaFoldDB" id="A0A2U1Q4U4"/>
<comment type="caution">
    <text evidence="4">The sequence shown here is derived from an EMBL/GenBank/DDBJ whole genome shotgun (WGS) entry which is preliminary data.</text>
</comment>
<dbReference type="Pfam" id="PF00493">
    <property type="entry name" value="MCM"/>
    <property type="match status" value="1"/>
</dbReference>
<reference evidence="4 5" key="1">
    <citation type="journal article" date="2018" name="Mol. Plant">
        <title>The genome of Artemisia annua provides insight into the evolution of Asteraceae family and artemisinin biosynthesis.</title>
        <authorList>
            <person name="Shen Q."/>
            <person name="Zhang L."/>
            <person name="Liao Z."/>
            <person name="Wang S."/>
            <person name="Yan T."/>
            <person name="Shi P."/>
            <person name="Liu M."/>
            <person name="Fu X."/>
            <person name="Pan Q."/>
            <person name="Wang Y."/>
            <person name="Lv Z."/>
            <person name="Lu X."/>
            <person name="Zhang F."/>
            <person name="Jiang W."/>
            <person name="Ma Y."/>
            <person name="Chen M."/>
            <person name="Hao X."/>
            <person name="Li L."/>
            <person name="Tang Y."/>
            <person name="Lv G."/>
            <person name="Zhou Y."/>
            <person name="Sun X."/>
            <person name="Brodelius P.E."/>
            <person name="Rose J.K.C."/>
            <person name="Tang K."/>
        </authorList>
    </citation>
    <scope>NUCLEOTIDE SEQUENCE [LARGE SCALE GENOMIC DNA]</scope>
    <source>
        <strain evidence="5">cv. Huhao1</strain>
        <tissue evidence="4">Leaf</tissue>
    </source>
</reference>
<accession>A0A2U1Q4U4</accession>
<dbReference type="InterPro" id="IPR001208">
    <property type="entry name" value="MCM_dom"/>
</dbReference>
<proteinExistence type="predicted"/>
<dbReference type="OrthoDB" id="1745906at2759"/>
<name>A0A2U1Q4U4_ARTAN</name>
<dbReference type="GO" id="GO:1902975">
    <property type="term" value="P:mitotic DNA replication initiation"/>
    <property type="evidence" value="ECO:0007669"/>
    <property type="project" value="TreeGrafter"/>
</dbReference>
<feature type="domain" description="MCM C-terminal AAA(+) ATPase" evidence="3">
    <location>
        <begin position="151"/>
        <end position="203"/>
    </location>
</feature>
<dbReference type="InterPro" id="IPR031327">
    <property type="entry name" value="MCM"/>
</dbReference>
<dbReference type="InterPro" id="IPR003165">
    <property type="entry name" value="Piwi"/>
</dbReference>
<dbReference type="PRINTS" id="PR01657">
    <property type="entry name" value="MCMFAMILY"/>
</dbReference>